<feature type="compositionally biased region" description="Low complexity" evidence="1">
    <location>
        <begin position="345"/>
        <end position="356"/>
    </location>
</feature>
<sequence length="379" mass="41636">MEEWKLTVLLFISSLSLWGLCMVVLPCTTSLLAVLSLGIFLTWWPKYKAEAGASIPWDDVEGFTESLKTRARWWPQRPSLSSAPGFARSVMESLDITQICLDLLHMLKATQDDGAETLCEAVKKEYLVCLQCHRFFTGSCPHCSQPAAEEDLPTLAAVLYAMNLLVREEVSQLELRLGLELAVGGEPLHAWEVTWLLPQMAPERCCRACKAPLPRSPGDSEGSQAWLPVLGAQGPPKGQVGPARQDARQAWAKRWAAGSAALQPAVPGESVPGLGPVWPLPPWAQPPPSRALDRLQRAGREPLPWVGYKGLGQGPRLQHAWQSWAKLKTSVRRGVRDEQGRAWRGGSSAPSGTPTGDRALPFDLRFKVDALFHSMVMEA</sequence>
<keyword evidence="2" id="KW-0812">Transmembrane</keyword>
<reference evidence="3 4" key="1">
    <citation type="submission" date="2024-06" db="EMBL/GenBank/DDBJ databases">
        <title>The draft genome of Grus japonensis, version 3.</title>
        <authorList>
            <person name="Nabeshima K."/>
            <person name="Suzuki S."/>
            <person name="Onuma M."/>
        </authorList>
    </citation>
    <scope>NUCLEOTIDE SEQUENCE [LARGE SCALE GENOMIC DNA]</scope>
    <source>
        <strain evidence="3 4">451A</strain>
    </source>
</reference>
<dbReference type="Proteomes" id="UP001623348">
    <property type="component" value="Unassembled WGS sequence"/>
</dbReference>
<keyword evidence="2" id="KW-1133">Transmembrane helix</keyword>
<name>A0ABC9WJA9_GRUJA</name>
<dbReference type="AlphaFoldDB" id="A0ABC9WJA9"/>
<evidence type="ECO:0000313" key="3">
    <source>
        <dbReference type="EMBL" id="GAB0185250.1"/>
    </source>
</evidence>
<comment type="caution">
    <text evidence="3">The sequence shown here is derived from an EMBL/GenBank/DDBJ whole genome shotgun (WGS) entry which is preliminary data.</text>
</comment>
<gene>
    <name evidence="3" type="ORF">GRJ2_000990300</name>
</gene>
<dbReference type="EMBL" id="BAAFJT010000003">
    <property type="protein sequence ID" value="GAB0185250.1"/>
    <property type="molecule type" value="Genomic_DNA"/>
</dbReference>
<keyword evidence="2" id="KW-0472">Membrane</keyword>
<proteinExistence type="predicted"/>
<evidence type="ECO:0000313" key="4">
    <source>
        <dbReference type="Proteomes" id="UP001623348"/>
    </source>
</evidence>
<feature type="transmembrane region" description="Helical" evidence="2">
    <location>
        <begin position="15"/>
        <end position="44"/>
    </location>
</feature>
<feature type="region of interest" description="Disordered" evidence="1">
    <location>
        <begin position="217"/>
        <end position="245"/>
    </location>
</feature>
<evidence type="ECO:0000256" key="2">
    <source>
        <dbReference type="SAM" id="Phobius"/>
    </source>
</evidence>
<keyword evidence="4" id="KW-1185">Reference proteome</keyword>
<feature type="region of interest" description="Disordered" evidence="1">
    <location>
        <begin position="335"/>
        <end position="358"/>
    </location>
</feature>
<accession>A0ABC9WJA9</accession>
<protein>
    <submittedName>
        <fullName evidence="3">Uncharacterized protein</fullName>
    </submittedName>
</protein>
<organism evidence="3 4">
    <name type="scientific">Grus japonensis</name>
    <name type="common">Japanese crane</name>
    <name type="synonym">Red-crowned crane</name>
    <dbReference type="NCBI Taxonomy" id="30415"/>
    <lineage>
        <taxon>Eukaryota</taxon>
        <taxon>Metazoa</taxon>
        <taxon>Chordata</taxon>
        <taxon>Craniata</taxon>
        <taxon>Vertebrata</taxon>
        <taxon>Euteleostomi</taxon>
        <taxon>Archelosauria</taxon>
        <taxon>Archosauria</taxon>
        <taxon>Dinosauria</taxon>
        <taxon>Saurischia</taxon>
        <taxon>Theropoda</taxon>
        <taxon>Coelurosauria</taxon>
        <taxon>Aves</taxon>
        <taxon>Neognathae</taxon>
        <taxon>Neoaves</taxon>
        <taxon>Gruiformes</taxon>
        <taxon>Gruidae</taxon>
        <taxon>Grus</taxon>
    </lineage>
</organism>
<evidence type="ECO:0000256" key="1">
    <source>
        <dbReference type="SAM" id="MobiDB-lite"/>
    </source>
</evidence>